<gene>
    <name evidence="1" type="ORF">NH397_04905</name>
</gene>
<proteinExistence type="predicted"/>
<name>A0ABY5B457_CLOSE</name>
<dbReference type="Proteomes" id="UP001055437">
    <property type="component" value="Chromosome"/>
</dbReference>
<sequence length="34" mass="3935">MNVQEAIYKLKENPKVKVVSPDIFMKLIKENISS</sequence>
<organism evidence="1 2">
    <name type="scientific">Clostridium septicum</name>
    <dbReference type="NCBI Taxonomy" id="1504"/>
    <lineage>
        <taxon>Bacteria</taxon>
        <taxon>Bacillati</taxon>
        <taxon>Bacillota</taxon>
        <taxon>Clostridia</taxon>
        <taxon>Eubacteriales</taxon>
        <taxon>Clostridiaceae</taxon>
        <taxon>Clostridium</taxon>
    </lineage>
</organism>
<evidence type="ECO:0000313" key="1">
    <source>
        <dbReference type="EMBL" id="USS02442.1"/>
    </source>
</evidence>
<protein>
    <submittedName>
        <fullName evidence="1">Uncharacterized protein</fullName>
    </submittedName>
</protein>
<evidence type="ECO:0000313" key="2">
    <source>
        <dbReference type="Proteomes" id="UP001055437"/>
    </source>
</evidence>
<dbReference type="EMBL" id="CP099799">
    <property type="protein sequence ID" value="USS02442.1"/>
    <property type="molecule type" value="Genomic_DNA"/>
</dbReference>
<reference evidence="1" key="1">
    <citation type="submission" date="2022-06" db="EMBL/GenBank/DDBJ databases">
        <authorList>
            <person name="Holder M.E."/>
            <person name="Ajami N.J."/>
            <person name="Petrosino J.F."/>
        </authorList>
    </citation>
    <scope>NUCLEOTIDE SEQUENCE</scope>
    <source>
        <strain evidence="1">RMA 8861</strain>
    </source>
</reference>
<keyword evidence="2" id="KW-1185">Reference proteome</keyword>
<accession>A0ABY5B457</accession>